<keyword evidence="4" id="KW-0645">Protease</keyword>
<dbReference type="SUPFAM" id="SSF52096">
    <property type="entry name" value="ClpP/crotonase"/>
    <property type="match status" value="1"/>
</dbReference>
<dbReference type="InterPro" id="IPR047272">
    <property type="entry name" value="S49_SppA_C"/>
</dbReference>
<sequence length="351" mass="38028">MGEWLSDFGMFLAQLLSLAVIVGLAVAVAARLRGEGGDEARLKVEELNRGRGARTRRLRLAASEPGARKRLVKAFRREDKRQAKAGKGRSGKDESDAHAATLWLLDFHGDIRASGTGRFAEEISAVISAAEPGDEVVVRLESAGGLVHAYGLAAAELDRLREAGLTTTVCVDKVAASGGYLMACGADSVRAAPLAVLGSIGVVAQVPNVHRLLKRHDIDVDVLTAGRYKRTLTVLGENTEEGREKFVEDLERTHELFKRHVAERRPGLDMETIATGEIWYGSEALEKGLIDALGTSEAYLVERMASARVIRVRLEPPRRLGERLSLAVAAGVERALLRGAEALDASRWLKR</sequence>
<dbReference type="GO" id="GO:0005886">
    <property type="term" value="C:plasma membrane"/>
    <property type="evidence" value="ECO:0007669"/>
    <property type="project" value="UniProtKB-SubCell"/>
</dbReference>
<dbReference type="CDD" id="cd07023">
    <property type="entry name" value="S49_Sppa_N_C"/>
    <property type="match status" value="1"/>
</dbReference>
<evidence type="ECO:0000313" key="13">
    <source>
        <dbReference type="Proteomes" id="UP000199075"/>
    </source>
</evidence>
<dbReference type="InterPro" id="IPR013703">
    <property type="entry name" value="Peptidase_S49_N_proteobac"/>
</dbReference>
<keyword evidence="9" id="KW-0472">Membrane</keyword>
<dbReference type="GO" id="GO:0004252">
    <property type="term" value="F:serine-type endopeptidase activity"/>
    <property type="evidence" value="ECO:0007669"/>
    <property type="project" value="InterPro"/>
</dbReference>
<keyword evidence="5" id="KW-0812">Transmembrane</keyword>
<dbReference type="Gene3D" id="6.20.330.10">
    <property type="match status" value="1"/>
</dbReference>
<evidence type="ECO:0000256" key="5">
    <source>
        <dbReference type="ARBA" id="ARBA00022692"/>
    </source>
</evidence>
<evidence type="ECO:0000256" key="4">
    <source>
        <dbReference type="ARBA" id="ARBA00022670"/>
    </source>
</evidence>
<evidence type="ECO:0000256" key="9">
    <source>
        <dbReference type="ARBA" id="ARBA00023136"/>
    </source>
</evidence>
<accession>A0A1H0GP03</accession>
<dbReference type="Pfam" id="PF08496">
    <property type="entry name" value="Peptidase_S49_N"/>
    <property type="match status" value="1"/>
</dbReference>
<organism evidence="12 13">
    <name type="scientific">Halomonas shengliensis</name>
    <dbReference type="NCBI Taxonomy" id="419597"/>
    <lineage>
        <taxon>Bacteria</taxon>
        <taxon>Pseudomonadati</taxon>
        <taxon>Pseudomonadota</taxon>
        <taxon>Gammaproteobacteria</taxon>
        <taxon>Oceanospirillales</taxon>
        <taxon>Halomonadaceae</taxon>
        <taxon>Halomonas</taxon>
    </lineage>
</organism>
<dbReference type="Proteomes" id="UP000199075">
    <property type="component" value="Unassembled WGS sequence"/>
</dbReference>
<evidence type="ECO:0000256" key="6">
    <source>
        <dbReference type="ARBA" id="ARBA00022801"/>
    </source>
</evidence>
<dbReference type="PANTHER" id="PTHR42987">
    <property type="entry name" value="PEPTIDASE S49"/>
    <property type="match status" value="1"/>
</dbReference>
<evidence type="ECO:0000256" key="8">
    <source>
        <dbReference type="ARBA" id="ARBA00022989"/>
    </source>
</evidence>
<dbReference type="Gene3D" id="3.90.226.10">
    <property type="entry name" value="2-enoyl-CoA Hydratase, Chain A, domain 1"/>
    <property type="match status" value="1"/>
</dbReference>
<comment type="subcellular location">
    <subcellularLocation>
        <location evidence="1">Cell membrane</location>
    </subcellularLocation>
</comment>
<evidence type="ECO:0000256" key="2">
    <source>
        <dbReference type="ARBA" id="ARBA00008683"/>
    </source>
</evidence>
<dbReference type="InterPro" id="IPR002142">
    <property type="entry name" value="Peptidase_S49"/>
</dbReference>
<dbReference type="InterPro" id="IPR029045">
    <property type="entry name" value="ClpP/crotonase-like_dom_sf"/>
</dbReference>
<dbReference type="Pfam" id="PF01343">
    <property type="entry name" value="Peptidase_S49"/>
    <property type="match status" value="1"/>
</dbReference>
<evidence type="ECO:0000259" key="10">
    <source>
        <dbReference type="Pfam" id="PF01343"/>
    </source>
</evidence>
<evidence type="ECO:0000259" key="11">
    <source>
        <dbReference type="Pfam" id="PF08496"/>
    </source>
</evidence>
<dbReference type="RefSeq" id="WP_089677567.1">
    <property type="nucleotide sequence ID" value="NZ_FNIV01000003.1"/>
</dbReference>
<dbReference type="NCBIfam" id="NF008745">
    <property type="entry name" value="PRK11778.1"/>
    <property type="match status" value="1"/>
</dbReference>
<dbReference type="OrthoDB" id="5614232at2"/>
<comment type="similarity">
    <text evidence="2">Belongs to the peptidase S49 family.</text>
</comment>
<name>A0A1H0GP03_9GAMM</name>
<dbReference type="AlphaFoldDB" id="A0A1H0GP03"/>
<dbReference type="EMBL" id="FNIV01000003">
    <property type="protein sequence ID" value="SDO08519.1"/>
    <property type="molecule type" value="Genomic_DNA"/>
</dbReference>
<keyword evidence="13" id="KW-1185">Reference proteome</keyword>
<evidence type="ECO:0000313" key="12">
    <source>
        <dbReference type="EMBL" id="SDO08519.1"/>
    </source>
</evidence>
<keyword evidence="7" id="KW-0720">Serine protease</keyword>
<evidence type="ECO:0000256" key="7">
    <source>
        <dbReference type="ARBA" id="ARBA00022825"/>
    </source>
</evidence>
<keyword evidence="6" id="KW-0378">Hydrolase</keyword>
<gene>
    <name evidence="12" type="ORF">SAMN04487957_103277</name>
</gene>
<dbReference type="PANTHER" id="PTHR42987:SF4">
    <property type="entry name" value="PROTEASE SOHB-RELATED"/>
    <property type="match status" value="1"/>
</dbReference>
<reference evidence="13" key="1">
    <citation type="submission" date="2016-10" db="EMBL/GenBank/DDBJ databases">
        <authorList>
            <person name="Varghese N."/>
            <person name="Submissions S."/>
        </authorList>
    </citation>
    <scope>NUCLEOTIDE SEQUENCE [LARGE SCALE GENOMIC DNA]</scope>
    <source>
        <strain evidence="13">CGMCC 1.6444</strain>
    </source>
</reference>
<keyword evidence="8" id="KW-1133">Transmembrane helix</keyword>
<evidence type="ECO:0000256" key="1">
    <source>
        <dbReference type="ARBA" id="ARBA00004236"/>
    </source>
</evidence>
<protein>
    <submittedName>
        <fullName evidence="12">Inner membrane peptidase. Serine peptidase. MEROPS family S49</fullName>
    </submittedName>
</protein>
<dbReference type="STRING" id="419597.SAMN04487957_103277"/>
<evidence type="ECO:0000256" key="3">
    <source>
        <dbReference type="ARBA" id="ARBA00022475"/>
    </source>
</evidence>
<keyword evidence="3" id="KW-1003">Cell membrane</keyword>
<feature type="domain" description="Peptidase S49" evidence="10">
    <location>
        <begin position="162"/>
        <end position="304"/>
    </location>
</feature>
<dbReference type="GO" id="GO:0006508">
    <property type="term" value="P:proteolysis"/>
    <property type="evidence" value="ECO:0007669"/>
    <property type="project" value="UniProtKB-KW"/>
</dbReference>
<proteinExistence type="inferred from homology"/>
<feature type="domain" description="Peptidase S49 N-terminal proteobacteria" evidence="11">
    <location>
        <begin position="3"/>
        <end position="157"/>
    </location>
</feature>